<organism evidence="1 2">
    <name type="scientific">Sphingomonas hylomeconis</name>
    <dbReference type="NCBI Taxonomy" id="1395958"/>
    <lineage>
        <taxon>Bacteria</taxon>
        <taxon>Pseudomonadati</taxon>
        <taxon>Pseudomonadota</taxon>
        <taxon>Alphaproteobacteria</taxon>
        <taxon>Sphingomonadales</taxon>
        <taxon>Sphingomonadaceae</taxon>
        <taxon>Sphingomonas</taxon>
    </lineage>
</organism>
<proteinExistence type="predicted"/>
<dbReference type="Proteomes" id="UP001595713">
    <property type="component" value="Unassembled WGS sequence"/>
</dbReference>
<evidence type="ECO:0000313" key="1">
    <source>
        <dbReference type="EMBL" id="MFC3581076.1"/>
    </source>
</evidence>
<protein>
    <submittedName>
        <fullName evidence="1">Phage terminase small subunit</fullName>
    </submittedName>
</protein>
<dbReference type="Pfam" id="PF05944">
    <property type="entry name" value="Phage_term_smal"/>
    <property type="match status" value="1"/>
</dbReference>
<dbReference type="InterPro" id="IPR010270">
    <property type="entry name" value="Phage_P2_GpM"/>
</dbReference>
<sequence>MSLARKHRERTLAAQSAASFDVEGGLLAETTTTPAGSTPVDRAEAQVTLRLRHDLQRLKQIQSIEKKIATKREMLPEYWPWIDGLLDAARASGEGVQGEVLPTIMVWAIDTNDWARALDLAEYVLRHNIALPARYERQAATLIVEQLSENAIACFERNIIVPHDVLSRLYELAADRDMPDEVKAKLQKALGMDYAAVIDPELYPEASEEHRVSARDRAISHYARAVELNPRIGLKQKLEKLRKDAAAAAPAPQQAS</sequence>
<accession>A0ABV7SXP3</accession>
<name>A0ABV7SXP3_9SPHN</name>
<reference evidence="2" key="1">
    <citation type="journal article" date="2019" name="Int. J. Syst. Evol. Microbiol.">
        <title>The Global Catalogue of Microorganisms (GCM) 10K type strain sequencing project: providing services to taxonomists for standard genome sequencing and annotation.</title>
        <authorList>
            <consortium name="The Broad Institute Genomics Platform"/>
            <consortium name="The Broad Institute Genome Sequencing Center for Infectious Disease"/>
            <person name="Wu L."/>
            <person name="Ma J."/>
        </authorList>
    </citation>
    <scope>NUCLEOTIDE SEQUENCE [LARGE SCALE GENOMIC DNA]</scope>
    <source>
        <strain evidence="2">KCTC 42739</strain>
    </source>
</reference>
<comment type="caution">
    <text evidence="1">The sequence shown here is derived from an EMBL/GenBank/DDBJ whole genome shotgun (WGS) entry which is preliminary data.</text>
</comment>
<dbReference type="RefSeq" id="WP_261295876.1">
    <property type="nucleotide sequence ID" value="NZ_JANQBK010000021.1"/>
</dbReference>
<dbReference type="EMBL" id="JBHRXP010000007">
    <property type="protein sequence ID" value="MFC3581076.1"/>
    <property type="molecule type" value="Genomic_DNA"/>
</dbReference>
<gene>
    <name evidence="1" type="primary">gpM</name>
    <name evidence="1" type="ORF">ACFONA_12970</name>
</gene>
<evidence type="ECO:0000313" key="2">
    <source>
        <dbReference type="Proteomes" id="UP001595713"/>
    </source>
</evidence>
<keyword evidence="2" id="KW-1185">Reference proteome</keyword>